<comment type="caution">
    <text evidence="4">The sequence shown here is derived from an EMBL/GenBank/DDBJ whole genome shotgun (WGS) entry which is preliminary data.</text>
</comment>
<gene>
    <name evidence="4" type="ORF">NX782_00455</name>
</gene>
<organism evidence="4 5">
    <name type="scientific">Massilia norwichensis</name>
    <dbReference type="NCBI Taxonomy" id="1442366"/>
    <lineage>
        <taxon>Bacteria</taxon>
        <taxon>Pseudomonadati</taxon>
        <taxon>Pseudomonadota</taxon>
        <taxon>Betaproteobacteria</taxon>
        <taxon>Burkholderiales</taxon>
        <taxon>Oxalobacteraceae</taxon>
        <taxon>Telluria group</taxon>
        <taxon>Massilia</taxon>
    </lineage>
</organism>
<dbReference type="Pfam" id="PF18443">
    <property type="entry name" value="Tli4_N"/>
    <property type="match status" value="1"/>
</dbReference>
<evidence type="ECO:0000259" key="3">
    <source>
        <dbReference type="Pfam" id="PF18443"/>
    </source>
</evidence>
<proteinExistence type="predicted"/>
<sequence length="354" mass="38546">MKRIFQSKLFRVYAAMAGCLAAAWAAGAAWDTFKVVQMTGKMTTVCVGRMLIDLPAETRVELYGAEISGLGIDAFAESSEAFQQRLAAREAEIRAKPDFRGGRNNMESASDVRTDNGLAGKIFVHGRNVTEGNASDGFTTEHFHYEGVAIEAHVHGGGISIDLSADDYDPKLIGNLPRLLAQLVPNPANRAPTEPGFCLDRAYVRDPLPADENEQITLAAELPSYPDLGFHFETTAGLKPDPRGLIERNAASRGRLPAILNMRVTDLRAAPRTIGGLKGEEVVQRVIEDNLAIVYGFEWEVNGIQNTVYVPTLRLTMVTGRDRGEPVASSLSQPAALALWDRISSSIRVRPVSR</sequence>
<feature type="chain" id="PRO_5046703079" evidence="1">
    <location>
        <begin position="29"/>
        <end position="354"/>
    </location>
</feature>
<dbReference type="EMBL" id="JANUGX010000001">
    <property type="protein sequence ID" value="MCS0587670.1"/>
    <property type="molecule type" value="Genomic_DNA"/>
</dbReference>
<protein>
    <submittedName>
        <fullName evidence="4">T6SS immunity protein Tli4 family protein</fullName>
    </submittedName>
</protein>
<dbReference type="InterPro" id="IPR040761">
    <property type="entry name" value="Tli4_N"/>
</dbReference>
<keyword evidence="5" id="KW-1185">Reference proteome</keyword>
<evidence type="ECO:0000256" key="1">
    <source>
        <dbReference type="SAM" id="SignalP"/>
    </source>
</evidence>
<keyword evidence="1" id="KW-0732">Signal</keyword>
<evidence type="ECO:0000313" key="5">
    <source>
        <dbReference type="Proteomes" id="UP001205560"/>
    </source>
</evidence>
<dbReference type="Pfam" id="PF18426">
    <property type="entry name" value="Tli4_C"/>
    <property type="match status" value="1"/>
</dbReference>
<name>A0ABT2A1C9_9BURK</name>
<dbReference type="InterPro" id="IPR041290">
    <property type="entry name" value="Tli4_C"/>
</dbReference>
<feature type="signal peptide" evidence="1">
    <location>
        <begin position="1"/>
        <end position="28"/>
    </location>
</feature>
<evidence type="ECO:0000313" key="4">
    <source>
        <dbReference type="EMBL" id="MCS0587670.1"/>
    </source>
</evidence>
<reference evidence="4 5" key="1">
    <citation type="submission" date="2022-08" db="EMBL/GenBank/DDBJ databases">
        <title>Reclassification of Massilia species as members of the genera Telluria, Duganella, Pseudoduganella, Mokoshia gen. nov. and Zemynaea gen. nov. using orthogonal and non-orthogonal genome-based approaches.</title>
        <authorList>
            <person name="Bowman J.P."/>
        </authorList>
    </citation>
    <scope>NUCLEOTIDE SEQUENCE [LARGE SCALE GENOMIC DNA]</scope>
    <source>
        <strain evidence="4 5">LMG 28164</strain>
    </source>
</reference>
<evidence type="ECO:0000259" key="2">
    <source>
        <dbReference type="Pfam" id="PF18426"/>
    </source>
</evidence>
<dbReference type="RefSeq" id="WP_258843508.1">
    <property type="nucleotide sequence ID" value="NZ_JANUGX010000001.1"/>
</dbReference>
<feature type="domain" description="Tle cognate immunity protein 4 N-terminal" evidence="3">
    <location>
        <begin position="43"/>
        <end position="133"/>
    </location>
</feature>
<dbReference type="Proteomes" id="UP001205560">
    <property type="component" value="Unassembled WGS sequence"/>
</dbReference>
<accession>A0ABT2A1C9</accession>
<feature type="domain" description="Tle cognate immunity protein 4 C-terminal" evidence="2">
    <location>
        <begin position="191"/>
        <end position="351"/>
    </location>
</feature>